<dbReference type="SUPFAM" id="SSF100985">
    <property type="entry name" value="Sporulation inhibitor Sda"/>
    <property type="match status" value="1"/>
</dbReference>
<organism evidence="1 2">
    <name type="scientific">Salicibibacter cibarius</name>
    <dbReference type="NCBI Taxonomy" id="2743000"/>
    <lineage>
        <taxon>Bacteria</taxon>
        <taxon>Bacillati</taxon>
        <taxon>Bacillota</taxon>
        <taxon>Bacilli</taxon>
        <taxon>Bacillales</taxon>
        <taxon>Bacillaceae</taxon>
        <taxon>Salicibibacter</taxon>
    </lineage>
</organism>
<gene>
    <name evidence="1" type="primary">sda</name>
    <name evidence="1" type="ORF">HUG15_19995</name>
</gene>
<dbReference type="Proteomes" id="UP000595823">
    <property type="component" value="Chromosome"/>
</dbReference>
<name>A0A7T7CDW2_9BACI</name>
<evidence type="ECO:0000313" key="1">
    <source>
        <dbReference type="EMBL" id="QQK78419.1"/>
    </source>
</evidence>
<sequence length="32" mass="3965">MEMRLQDDFIQILRNEIDKRNLTRLSTEKIML</sequence>
<dbReference type="EMBL" id="CP054705">
    <property type="protein sequence ID" value="QQK78419.1"/>
    <property type="molecule type" value="Genomic_DNA"/>
</dbReference>
<accession>A0A7T7CDW2</accession>
<proteinExistence type="predicted"/>
<dbReference type="Pfam" id="PF08970">
    <property type="entry name" value="Sda"/>
    <property type="match status" value="1"/>
</dbReference>
<dbReference type="InterPro" id="IPR015064">
    <property type="entry name" value="Sda"/>
</dbReference>
<dbReference type="KEGG" id="scia:HUG15_19995"/>
<keyword evidence="2" id="KW-1185">Reference proteome</keyword>
<dbReference type="AlphaFoldDB" id="A0A7T7CDW2"/>
<evidence type="ECO:0000313" key="2">
    <source>
        <dbReference type="Proteomes" id="UP000595823"/>
    </source>
</evidence>
<protein>
    <submittedName>
        <fullName evidence="1">Sporulation histidine kinase inhibitor Sda</fullName>
    </submittedName>
</protein>
<reference evidence="1 2" key="1">
    <citation type="submission" date="2020-06" db="EMBL/GenBank/DDBJ databases">
        <title>Genomic analysis of Salicibibacter sp. NKC5-3.</title>
        <authorList>
            <person name="Oh Y.J."/>
        </authorList>
    </citation>
    <scope>NUCLEOTIDE SEQUENCE [LARGE SCALE GENOMIC DNA]</scope>
    <source>
        <strain evidence="1 2">NKC5-3</strain>
    </source>
</reference>
<dbReference type="InterPro" id="IPR036916">
    <property type="entry name" value="Sda_sf"/>
</dbReference>